<dbReference type="EMBL" id="PDDY01000004">
    <property type="protein sequence ID" value="PEH39975.1"/>
    <property type="molecule type" value="Genomic_DNA"/>
</dbReference>
<keyword evidence="4" id="KW-0143">Chaperone</keyword>
<keyword evidence="6" id="KW-0282">Flagellum</keyword>
<dbReference type="GO" id="GO:0044781">
    <property type="term" value="P:bacterial-type flagellum organization"/>
    <property type="evidence" value="ECO:0007669"/>
    <property type="project" value="UniProtKB-KW"/>
</dbReference>
<evidence type="ECO:0000313" key="6">
    <source>
        <dbReference type="EMBL" id="PEH39975.1"/>
    </source>
</evidence>
<keyword evidence="3" id="KW-1005">Bacterial flagellum biogenesis</keyword>
<dbReference type="InterPro" id="IPR008622">
    <property type="entry name" value="FliT"/>
</dbReference>
<evidence type="ECO:0000256" key="5">
    <source>
        <dbReference type="ARBA" id="ARBA00093797"/>
    </source>
</evidence>
<sequence length="101" mass="11332">MDQTTLVRQVLAMTHEIDRAVQLADWEGAGRLVAAREPYLTSIQAQQSPEAMLMIREIQAIDAATMAASSHARDELQHEYRAAMGRLDSARQYNSQAALRY</sequence>
<evidence type="ECO:0000256" key="4">
    <source>
        <dbReference type="ARBA" id="ARBA00023186"/>
    </source>
</evidence>
<dbReference type="Proteomes" id="UP000220629">
    <property type="component" value="Unassembled WGS sequence"/>
</dbReference>
<proteinExistence type="predicted"/>
<protein>
    <recommendedName>
        <fullName evidence="5">Flagellar protein FliT</fullName>
    </recommendedName>
</protein>
<reference evidence="7" key="1">
    <citation type="submission" date="2017-09" db="EMBL/GenBank/DDBJ databases">
        <title>FDA dAtabase for Regulatory Grade micrObial Sequences (FDA-ARGOS): Supporting development and validation of Infectious Disease Dx tests.</title>
        <authorList>
            <person name="Minogue T."/>
            <person name="Wolcott M."/>
            <person name="Wasieloski L."/>
            <person name="Aguilar W."/>
            <person name="Moore D."/>
            <person name="Tallon L."/>
            <person name="Sadzewicz L."/>
            <person name="Ott S."/>
            <person name="Zhao X."/>
            <person name="Nagaraj S."/>
            <person name="Vavikolanu K."/>
            <person name="Aluvathingal J."/>
            <person name="Nadendla S."/>
            <person name="Sichtig H."/>
        </authorList>
    </citation>
    <scope>NUCLEOTIDE SEQUENCE [LARGE SCALE GENOMIC DNA]</scope>
    <source>
        <strain evidence="7">FDAARGOS_390</strain>
    </source>
</reference>
<organism evidence="6 7">
    <name type="scientific">Burkholderia gladioli</name>
    <name type="common">Pseudomonas marginata</name>
    <name type="synonym">Phytomonas marginata</name>
    <dbReference type="NCBI Taxonomy" id="28095"/>
    <lineage>
        <taxon>Bacteria</taxon>
        <taxon>Pseudomonadati</taxon>
        <taxon>Pseudomonadota</taxon>
        <taxon>Betaproteobacteria</taxon>
        <taxon>Burkholderiales</taxon>
        <taxon>Burkholderiaceae</taxon>
        <taxon>Burkholderia</taxon>
    </lineage>
</organism>
<comment type="caution">
    <text evidence="6">The sequence shown here is derived from an EMBL/GenBank/DDBJ whole genome shotgun (WGS) entry which is preliminary data.</text>
</comment>
<evidence type="ECO:0000256" key="3">
    <source>
        <dbReference type="ARBA" id="ARBA00022795"/>
    </source>
</evidence>
<dbReference type="RefSeq" id="WP_096749911.1">
    <property type="nucleotide sequence ID" value="NZ_CADEPO010000001.1"/>
</dbReference>
<keyword evidence="6" id="KW-0966">Cell projection</keyword>
<keyword evidence="6" id="KW-0969">Cilium</keyword>
<evidence type="ECO:0000313" key="7">
    <source>
        <dbReference type="Proteomes" id="UP000220629"/>
    </source>
</evidence>
<name>A0A2A7S9J3_BURGA</name>
<evidence type="ECO:0000256" key="2">
    <source>
        <dbReference type="ARBA" id="ARBA00022490"/>
    </source>
</evidence>
<keyword evidence="2" id="KW-0963">Cytoplasm</keyword>
<evidence type="ECO:0000256" key="1">
    <source>
        <dbReference type="ARBA" id="ARBA00004514"/>
    </source>
</evidence>
<gene>
    <name evidence="6" type="ORF">CRM94_37790</name>
</gene>
<comment type="subcellular location">
    <subcellularLocation>
        <location evidence="1">Cytoplasm</location>
        <location evidence="1">Cytosol</location>
    </subcellularLocation>
</comment>
<accession>A0A2A7S9J3</accession>
<dbReference type="AlphaFoldDB" id="A0A2A7S9J3"/>
<dbReference type="Pfam" id="PF05400">
    <property type="entry name" value="FliT"/>
    <property type="match status" value="1"/>
</dbReference>